<name>A0A1F6BY24_9BACT</name>
<keyword evidence="1" id="KW-1133">Transmembrane helix</keyword>
<reference evidence="3 4" key="1">
    <citation type="journal article" date="2016" name="Nat. Commun.">
        <title>Thousands of microbial genomes shed light on interconnected biogeochemical processes in an aquifer system.</title>
        <authorList>
            <person name="Anantharaman K."/>
            <person name="Brown C.T."/>
            <person name="Hug L.A."/>
            <person name="Sharon I."/>
            <person name="Castelle C.J."/>
            <person name="Probst A.J."/>
            <person name="Thomas B.C."/>
            <person name="Singh A."/>
            <person name="Wilkins M.J."/>
            <person name="Karaoz U."/>
            <person name="Brodie E.L."/>
            <person name="Williams K.H."/>
            <person name="Hubbard S.S."/>
            <person name="Banfield J.F."/>
        </authorList>
    </citation>
    <scope>NUCLEOTIDE SEQUENCE [LARGE SCALE GENOMIC DNA]</scope>
</reference>
<dbReference type="Proteomes" id="UP000176322">
    <property type="component" value="Unassembled WGS sequence"/>
</dbReference>
<feature type="transmembrane region" description="Helical" evidence="1">
    <location>
        <begin position="198"/>
        <end position="214"/>
    </location>
</feature>
<comment type="caution">
    <text evidence="3">The sequence shown here is derived from an EMBL/GenBank/DDBJ whole genome shotgun (WGS) entry which is preliminary data.</text>
</comment>
<dbReference type="EMBL" id="MFKO01000004">
    <property type="protein sequence ID" value="OGG41662.1"/>
    <property type="molecule type" value="Genomic_DNA"/>
</dbReference>
<feature type="signal peptide" evidence="2">
    <location>
        <begin position="1"/>
        <end position="29"/>
    </location>
</feature>
<protein>
    <recommendedName>
        <fullName evidence="5">Gram-positive cocci surface proteins LPxTG domain-containing protein</fullName>
    </recommendedName>
</protein>
<gene>
    <name evidence="3" type="ORF">A2837_00275</name>
</gene>
<keyword evidence="1" id="KW-0812">Transmembrane</keyword>
<proteinExistence type="predicted"/>
<sequence length="219" mass="22217">MVAGSMKTPAFVAVIASLLLAGISVSVQASSIPTFPSCLDPSGTISAQYDSGTHGIVGDAGVYTGSDKVYTIDGAKTLQCFCADNGNGIQTLWLNTSVFGQDVISDLVSAGWTYVPNGLAWGLADDPYYAKNSEYFCGVDGDGVKGGGGNGGGGDDGQVTGAVTKAPHRSVVHPIVVSLAAGAGIPMLPPTGSAHTELAISALIALAILLVWKLRRKTT</sequence>
<evidence type="ECO:0000256" key="1">
    <source>
        <dbReference type="SAM" id="Phobius"/>
    </source>
</evidence>
<dbReference type="AlphaFoldDB" id="A0A1F6BY24"/>
<dbReference type="STRING" id="1798475.A2837_00275"/>
<evidence type="ECO:0008006" key="5">
    <source>
        <dbReference type="Google" id="ProtNLM"/>
    </source>
</evidence>
<keyword evidence="1" id="KW-0472">Membrane</keyword>
<keyword evidence="2" id="KW-0732">Signal</keyword>
<accession>A0A1F6BY24</accession>
<organism evidence="3 4">
    <name type="scientific">Candidatus Kaiserbacteria bacterium RIFCSPHIGHO2_01_FULL_46_22</name>
    <dbReference type="NCBI Taxonomy" id="1798475"/>
    <lineage>
        <taxon>Bacteria</taxon>
        <taxon>Candidatus Kaiseribacteriota</taxon>
    </lineage>
</organism>
<feature type="chain" id="PRO_5009523194" description="Gram-positive cocci surface proteins LPxTG domain-containing protein" evidence="2">
    <location>
        <begin position="30"/>
        <end position="219"/>
    </location>
</feature>
<evidence type="ECO:0000313" key="4">
    <source>
        <dbReference type="Proteomes" id="UP000176322"/>
    </source>
</evidence>
<evidence type="ECO:0000313" key="3">
    <source>
        <dbReference type="EMBL" id="OGG41662.1"/>
    </source>
</evidence>
<evidence type="ECO:0000256" key="2">
    <source>
        <dbReference type="SAM" id="SignalP"/>
    </source>
</evidence>